<dbReference type="OrthoDB" id="7878548at2759"/>
<keyword evidence="2" id="KW-1185">Reference proteome</keyword>
<organism evidence="2 3">
    <name type="scientific">Drosophila hydei</name>
    <name type="common">Fruit fly</name>
    <dbReference type="NCBI Taxonomy" id="7224"/>
    <lineage>
        <taxon>Eukaryota</taxon>
        <taxon>Metazoa</taxon>
        <taxon>Ecdysozoa</taxon>
        <taxon>Arthropoda</taxon>
        <taxon>Hexapoda</taxon>
        <taxon>Insecta</taxon>
        <taxon>Pterygota</taxon>
        <taxon>Neoptera</taxon>
        <taxon>Endopterygota</taxon>
        <taxon>Diptera</taxon>
        <taxon>Brachycera</taxon>
        <taxon>Muscomorpha</taxon>
        <taxon>Ephydroidea</taxon>
        <taxon>Drosophilidae</taxon>
        <taxon>Drosophila</taxon>
    </lineage>
</organism>
<protein>
    <submittedName>
        <fullName evidence="3">Uncharacterized protein LOC111593961</fullName>
    </submittedName>
</protein>
<evidence type="ECO:0000256" key="1">
    <source>
        <dbReference type="SAM" id="SignalP"/>
    </source>
</evidence>
<feature type="chain" id="PRO_5026999021" evidence="1">
    <location>
        <begin position="23"/>
        <end position="177"/>
    </location>
</feature>
<gene>
    <name evidence="3" type="primary">LOC111593961</name>
</gene>
<reference evidence="3" key="1">
    <citation type="submission" date="2025-08" db="UniProtKB">
        <authorList>
            <consortium name="RefSeq"/>
        </authorList>
    </citation>
    <scope>IDENTIFICATION</scope>
    <source>
        <strain evidence="3">15085-1641.00</strain>
        <tissue evidence="3">Whole body</tissue>
    </source>
</reference>
<dbReference type="InterPro" id="IPR010512">
    <property type="entry name" value="DUF1091"/>
</dbReference>
<dbReference type="RefSeq" id="XP_030080959.1">
    <property type="nucleotide sequence ID" value="XM_030225099.1"/>
</dbReference>
<evidence type="ECO:0000313" key="2">
    <source>
        <dbReference type="Proteomes" id="UP000504633"/>
    </source>
</evidence>
<dbReference type="AlphaFoldDB" id="A0A6J2SYI7"/>
<dbReference type="SMART" id="SM00697">
    <property type="entry name" value="DM8"/>
    <property type="match status" value="1"/>
</dbReference>
<feature type="signal peptide" evidence="1">
    <location>
        <begin position="1"/>
        <end position="22"/>
    </location>
</feature>
<dbReference type="GeneID" id="111593961"/>
<sequence>MDNRPILLGLLLEFLVLSLNDAVQFKFTNFVCETINKSWVNITQCKLQAVSRNETYLNFNVTLLQPVNKDVLVEGQIFKRENGYKPWLYKASLDGCRFVRKPYNPIAIIVYKIFKTYSNINHTCPYEGYVLVQKLNLKFEYLPHAIPTGDYLLKLDWLIEKKLQLRTNVFFKFVEDL</sequence>
<proteinExistence type="predicted"/>
<dbReference type="Pfam" id="PF06477">
    <property type="entry name" value="DUF1091"/>
    <property type="match status" value="1"/>
</dbReference>
<dbReference type="KEGG" id="dhe:111593961"/>
<dbReference type="OMA" id="YLIQIKW"/>
<keyword evidence="1" id="KW-0732">Signal</keyword>
<name>A0A6J2SYI7_DROHY</name>
<dbReference type="PANTHER" id="PTHR20898:SF0">
    <property type="entry name" value="DAEDALUS ON 3-RELATED"/>
    <property type="match status" value="1"/>
</dbReference>
<evidence type="ECO:0000313" key="3">
    <source>
        <dbReference type="RefSeq" id="XP_030080959.1"/>
    </source>
</evidence>
<dbReference type="PANTHER" id="PTHR20898">
    <property type="entry name" value="DAEDALUS ON 3-RELATED-RELATED"/>
    <property type="match status" value="1"/>
</dbReference>
<dbReference type="Proteomes" id="UP000504633">
    <property type="component" value="Unplaced"/>
</dbReference>
<accession>A0A6J2SYI7</accession>